<dbReference type="GO" id="GO:0016592">
    <property type="term" value="C:mediator complex"/>
    <property type="evidence" value="ECO:0007669"/>
    <property type="project" value="InterPro"/>
</dbReference>
<comment type="subunit">
    <text evidence="11">Component of the SRB8-11 complex, which itself associates with the Mediator complex.</text>
</comment>
<evidence type="ECO:0000256" key="11">
    <source>
        <dbReference type="RuleBase" id="RU364134"/>
    </source>
</evidence>
<feature type="domain" description="Mediator complex subunit Med13 C-terminal" evidence="13">
    <location>
        <begin position="666"/>
        <end position="973"/>
    </location>
</feature>
<feature type="compositionally biased region" description="Low complexity" evidence="12">
    <location>
        <begin position="252"/>
        <end position="264"/>
    </location>
</feature>
<evidence type="ECO:0000259" key="14">
    <source>
        <dbReference type="Pfam" id="PF18296"/>
    </source>
</evidence>
<dbReference type="Pfam" id="PF18296">
    <property type="entry name" value="MID_MedPIWI"/>
    <property type="match status" value="1"/>
</dbReference>
<dbReference type="OrthoDB" id="103819at2759"/>
<evidence type="ECO:0000256" key="5">
    <source>
        <dbReference type="ARBA" id="ARBA00023015"/>
    </source>
</evidence>
<dbReference type="RefSeq" id="XP_018706769.1">
    <property type="nucleotide sequence ID" value="XM_018846062.1"/>
</dbReference>
<keyword evidence="6 11" id="KW-0010">Activator</keyword>
<evidence type="ECO:0000256" key="12">
    <source>
        <dbReference type="SAM" id="MobiDB-lite"/>
    </source>
</evidence>
<proteinExistence type="inferred from homology"/>
<evidence type="ECO:0000256" key="2">
    <source>
        <dbReference type="ARBA" id="ARBA00009354"/>
    </source>
</evidence>
<comment type="similarity">
    <text evidence="2 11">Belongs to the Mediator complex subunit 13 family.</text>
</comment>
<evidence type="ECO:0000313" key="16">
    <source>
        <dbReference type="Proteomes" id="UP000076744"/>
    </source>
</evidence>
<evidence type="ECO:0000313" key="15">
    <source>
        <dbReference type="EMBL" id="OAA70482.1"/>
    </source>
</evidence>
<dbReference type="EMBL" id="AZHB01000004">
    <property type="protein sequence ID" value="OAA70482.1"/>
    <property type="molecule type" value="Genomic_DNA"/>
</dbReference>
<feature type="domain" description="MID" evidence="14">
    <location>
        <begin position="486"/>
        <end position="658"/>
    </location>
</feature>
<feature type="compositionally biased region" description="Low complexity" evidence="12">
    <location>
        <begin position="837"/>
        <end position="858"/>
    </location>
</feature>
<feature type="region of interest" description="Disordered" evidence="12">
    <location>
        <begin position="835"/>
        <end position="866"/>
    </location>
</feature>
<evidence type="ECO:0000256" key="3">
    <source>
        <dbReference type="ARBA" id="ARBA00019618"/>
    </source>
</evidence>
<keyword evidence="5 11" id="KW-0805">Transcription regulation</keyword>
<comment type="caution">
    <text evidence="15">The sequence shown here is derived from an EMBL/GenBank/DDBJ whole genome shotgun (WGS) entry which is preliminary data.</text>
</comment>
<feature type="region of interest" description="Disordered" evidence="12">
    <location>
        <begin position="420"/>
        <end position="444"/>
    </location>
</feature>
<dbReference type="InterPro" id="IPR041285">
    <property type="entry name" value="MID_MedPIWI"/>
</dbReference>
<evidence type="ECO:0000256" key="10">
    <source>
        <dbReference type="ARBA" id="ARBA00032008"/>
    </source>
</evidence>
<dbReference type="GO" id="GO:0045944">
    <property type="term" value="P:positive regulation of transcription by RNA polymerase II"/>
    <property type="evidence" value="ECO:0007669"/>
    <property type="project" value="TreeGrafter"/>
</dbReference>
<evidence type="ECO:0000256" key="4">
    <source>
        <dbReference type="ARBA" id="ARBA00022491"/>
    </source>
</evidence>
<keyword evidence="8 11" id="KW-0539">Nucleus</keyword>
<dbReference type="GO" id="GO:0003713">
    <property type="term" value="F:transcription coactivator activity"/>
    <property type="evidence" value="ECO:0007669"/>
    <property type="project" value="TreeGrafter"/>
</dbReference>
<keyword evidence="4 11" id="KW-0678">Repressor</keyword>
<keyword evidence="7 11" id="KW-0804">Transcription</keyword>
<name>A0A162JKX2_CORFA</name>
<accession>A0A162JKX2</accession>
<evidence type="ECO:0000256" key="6">
    <source>
        <dbReference type="ARBA" id="ARBA00023159"/>
    </source>
</evidence>
<evidence type="ECO:0000256" key="1">
    <source>
        <dbReference type="ARBA" id="ARBA00004123"/>
    </source>
</evidence>
<reference evidence="15 16" key="1">
    <citation type="journal article" date="2016" name="Genome Biol. Evol.">
        <title>Divergent and convergent evolution of fungal pathogenicity.</title>
        <authorList>
            <person name="Shang Y."/>
            <person name="Xiao G."/>
            <person name="Zheng P."/>
            <person name="Cen K."/>
            <person name="Zhan S."/>
            <person name="Wang C."/>
        </authorList>
    </citation>
    <scope>NUCLEOTIDE SEQUENCE [LARGE SCALE GENOMIC DNA]</scope>
    <source>
        <strain evidence="15 16">ARSEF 2679</strain>
    </source>
</reference>
<feature type="region of interest" description="Disordered" evidence="12">
    <location>
        <begin position="100"/>
        <end position="130"/>
    </location>
</feature>
<evidence type="ECO:0000259" key="13">
    <source>
        <dbReference type="Pfam" id="PF06333"/>
    </source>
</evidence>
<organism evidence="15 16">
    <name type="scientific">Cordyceps fumosorosea (strain ARSEF 2679)</name>
    <name type="common">Isaria fumosorosea</name>
    <dbReference type="NCBI Taxonomy" id="1081104"/>
    <lineage>
        <taxon>Eukaryota</taxon>
        <taxon>Fungi</taxon>
        <taxon>Dikarya</taxon>
        <taxon>Ascomycota</taxon>
        <taxon>Pezizomycotina</taxon>
        <taxon>Sordariomycetes</taxon>
        <taxon>Hypocreomycetidae</taxon>
        <taxon>Hypocreales</taxon>
        <taxon>Cordycipitaceae</taxon>
        <taxon>Cordyceps</taxon>
    </lineage>
</organism>
<comment type="function">
    <text evidence="9 11">Component of the SRB8-11 complex. The SRB8-11 complex is a regulatory module of the Mediator complex which is itself involved in regulation of basal and activated RNA polymerase II-dependent transcription. The SRB8-11 complex may be involved in the transcriptional repression of a subset of genes regulated by Mediator. It may inhibit the association of the Mediator complex with RNA polymerase II to form the holoenzyme complex.</text>
</comment>
<protein>
    <recommendedName>
        <fullName evidence="3 11">Mediator of RNA polymerase II transcription subunit 13</fullName>
    </recommendedName>
    <alternativeName>
        <fullName evidence="10 11">Mediator complex subunit 13</fullName>
    </alternativeName>
</protein>
<sequence>MADAAENKPLRSDNSLLSEAENMFEDMGGDMFGDNDITEADFNFFDEQPDELGMDMSLDNIKRADAPTAIPIKAEEPALSASATVPIISEPVVFAKPELKHARSSQTEDGPQRGRDLQAKSVKRGSSPFDPDSVFKRLRAAISQQSQRAVNGGGLSKGYKAFGRVDFDSKMPMLNKKYEHGGFFDFVPHEKVTDKLEPGTIPKTDYFRRHSKAKAKAFAGSRRSSLAKSGNDLGSDHKLLNFDGDISDGDDSSTSSDNASNVSVKEPLSPVKSIVKQSLLGDDDAASYVTTSRDAELAEEPDEQLALELPRLSLLEGSDTSLFKYFTDPEPLSLDISLGDEDMIQVAQLVAEQAATGSLLLFNGHSDPGLVSAIEEDSRIEQLMGSRSALQALREAASSVFGTISPIGLKKLLEVQDGSLPGQGNRIQPRQVPSRDPNSEPIKPSNLYQIPCPHLEVRRADVKMSLLPTAVTFWENLGLAPSSGSKDIHAVCVCPKWTGMVDNAQTFLGRLKSAYETLKLGTFENMPLPTDMDDGVLLYGVDQISTARDATMMGHGSALLESMETLSSAMSDLEVVDTNVVVYFMYSASDPGTIVEACVAFQRFFESYRRRLSAKRESAKNEVVLQLVSADSVSSSTRMVVTASSELMKLCMETYDRCTLFGGSMPAPAIRLEQPLPRIIDFKLSPAPSSSLARENSCIHIAYARSIDGRWVTAAWTDDRGNEQTTAAYCLGRKGEAESRTMNDVANAIWETTIELISTWKVHYRIIMTKCGPTDEGEIDFWIDLARTEINASVTMIVMTVDTNPSLQLVPAPVKMPLQPLSMYTTPVSTPQASIVSPEASATPATPAKDAAAAAATPGGESTGDADVDSVLADVMDQTWGAIVHHRLNNAVGTASIQPALISGYLIKRSGPKAEDVPSMMEVNLVYTEATARTYEPLLREMLSYFRGLGTLARARGVVDRQADVRPWHVAAAEKALRALYILM</sequence>
<dbReference type="PANTHER" id="PTHR48249:SF3">
    <property type="entry name" value="MEDIATOR OF RNA POLYMERASE II TRANSCRIPTION SUBUNIT 13"/>
    <property type="match status" value="1"/>
</dbReference>
<evidence type="ECO:0000256" key="9">
    <source>
        <dbReference type="ARBA" id="ARBA00025661"/>
    </source>
</evidence>
<dbReference type="Pfam" id="PF06333">
    <property type="entry name" value="Med13_C"/>
    <property type="match status" value="1"/>
</dbReference>
<dbReference type="STRING" id="1081104.A0A162JKX2"/>
<dbReference type="Proteomes" id="UP000076744">
    <property type="component" value="Unassembled WGS sequence"/>
</dbReference>
<dbReference type="GeneID" id="30018748"/>
<evidence type="ECO:0000256" key="8">
    <source>
        <dbReference type="ARBA" id="ARBA00023242"/>
    </source>
</evidence>
<keyword evidence="16" id="KW-1185">Reference proteome</keyword>
<comment type="subcellular location">
    <subcellularLocation>
        <location evidence="1 11">Nucleus</location>
    </subcellularLocation>
</comment>
<dbReference type="PANTHER" id="PTHR48249">
    <property type="entry name" value="MEDIATOR OF RNA POLYMERASE II TRANSCRIPTION SUBUNIT 13"/>
    <property type="match status" value="1"/>
</dbReference>
<dbReference type="InterPro" id="IPR009401">
    <property type="entry name" value="Med13_C"/>
</dbReference>
<gene>
    <name evidence="15" type="ORF">ISF_02456</name>
</gene>
<dbReference type="InterPro" id="IPR051139">
    <property type="entry name" value="Mediator_complx_sub13"/>
</dbReference>
<evidence type="ECO:0000256" key="7">
    <source>
        <dbReference type="ARBA" id="ARBA00023163"/>
    </source>
</evidence>
<dbReference type="AlphaFoldDB" id="A0A162JKX2"/>
<feature type="region of interest" description="Disordered" evidence="12">
    <location>
        <begin position="244"/>
        <end position="267"/>
    </location>
</feature>